<comment type="caution">
    <text evidence="3">The sequence shown here is derived from an EMBL/GenBank/DDBJ whole genome shotgun (WGS) entry which is preliminary data.</text>
</comment>
<accession>A0A7W7Y2M7</accession>
<feature type="domain" description="Tyr recombinase" evidence="2">
    <location>
        <begin position="25"/>
        <end position="208"/>
    </location>
</feature>
<dbReference type="PROSITE" id="PS51898">
    <property type="entry name" value="TYR_RECOMBINASE"/>
    <property type="match status" value="1"/>
</dbReference>
<dbReference type="EMBL" id="JACHID010000001">
    <property type="protein sequence ID" value="MBB5020960.1"/>
    <property type="molecule type" value="Genomic_DNA"/>
</dbReference>
<gene>
    <name evidence="3" type="ORF">HNR37_000263</name>
</gene>
<keyword evidence="1" id="KW-0233">DNA recombination</keyword>
<dbReference type="AlphaFoldDB" id="A0A7W7Y2M7"/>
<dbReference type="InterPro" id="IPR002104">
    <property type="entry name" value="Integrase_catalytic"/>
</dbReference>
<reference evidence="3 4" key="1">
    <citation type="submission" date="2020-08" db="EMBL/GenBank/DDBJ databases">
        <title>Genomic Encyclopedia of Type Strains, Phase IV (KMG-IV): sequencing the most valuable type-strain genomes for metagenomic binning, comparative biology and taxonomic classification.</title>
        <authorList>
            <person name="Goeker M."/>
        </authorList>
    </citation>
    <scope>NUCLEOTIDE SEQUENCE [LARGE SCALE GENOMIC DNA]</scope>
    <source>
        <strain evidence="3 4">DSM 22071</strain>
    </source>
</reference>
<dbReference type="GO" id="GO:0003677">
    <property type="term" value="F:DNA binding"/>
    <property type="evidence" value="ECO:0007669"/>
    <property type="project" value="InterPro"/>
</dbReference>
<dbReference type="PANTHER" id="PTHR30349:SF64">
    <property type="entry name" value="PROPHAGE INTEGRASE INTD-RELATED"/>
    <property type="match status" value="1"/>
</dbReference>
<keyword evidence="4" id="KW-1185">Reference proteome</keyword>
<dbReference type="GO" id="GO:0006310">
    <property type="term" value="P:DNA recombination"/>
    <property type="evidence" value="ECO:0007669"/>
    <property type="project" value="UniProtKB-KW"/>
</dbReference>
<proteinExistence type="predicted"/>
<dbReference type="InterPro" id="IPR050090">
    <property type="entry name" value="Tyrosine_recombinase_XerCD"/>
</dbReference>
<dbReference type="PANTHER" id="PTHR30349">
    <property type="entry name" value="PHAGE INTEGRASE-RELATED"/>
    <property type="match status" value="1"/>
</dbReference>
<name>A0A7W7Y2M7_9BACT</name>
<dbReference type="InterPro" id="IPR013762">
    <property type="entry name" value="Integrase-like_cat_sf"/>
</dbReference>
<dbReference type="Pfam" id="PF00589">
    <property type="entry name" value="Phage_integrase"/>
    <property type="match status" value="1"/>
</dbReference>
<dbReference type="SUPFAM" id="SSF56349">
    <property type="entry name" value="DNA breaking-rejoining enzymes"/>
    <property type="match status" value="1"/>
</dbReference>
<dbReference type="GO" id="GO:0015074">
    <property type="term" value="P:DNA integration"/>
    <property type="evidence" value="ECO:0007669"/>
    <property type="project" value="InterPro"/>
</dbReference>
<evidence type="ECO:0000313" key="3">
    <source>
        <dbReference type="EMBL" id="MBB5020960.1"/>
    </source>
</evidence>
<dbReference type="Gene3D" id="1.10.443.10">
    <property type="entry name" value="Intergrase catalytic core"/>
    <property type="match status" value="1"/>
</dbReference>
<dbReference type="Proteomes" id="UP000528322">
    <property type="component" value="Unassembled WGS sequence"/>
</dbReference>
<evidence type="ECO:0000259" key="2">
    <source>
        <dbReference type="PROSITE" id="PS51898"/>
    </source>
</evidence>
<protein>
    <submittedName>
        <fullName evidence="3">Site-specific recombinase XerD</fullName>
    </submittedName>
</protein>
<evidence type="ECO:0000256" key="1">
    <source>
        <dbReference type="ARBA" id="ARBA00023172"/>
    </source>
</evidence>
<dbReference type="InterPro" id="IPR011010">
    <property type="entry name" value="DNA_brk_join_enz"/>
</dbReference>
<sequence>MVNEELIARNPTAKLSFPRKSGHDKLPSFLDQNAQQCLYQYLIGLKRNFTNDRNRSIIFMFLYTGMRTSELCSLLRESVATNAQTIVITRKGGKQQALPLSRELVKLLETYWKPWYGRIKSEAYFCTKQGTPMTPRTVWHLVSRALQQAGIEGVSKQGAHVLRHTFATNLVRQRANLIEIQNLLGHTDVRMTQIYTHVTPESLRSTVNLLEGTMWQEDLPYAE</sequence>
<evidence type="ECO:0000313" key="4">
    <source>
        <dbReference type="Proteomes" id="UP000528322"/>
    </source>
</evidence>
<organism evidence="3 4">
    <name type="scientific">Desulfurispira natronophila</name>
    <dbReference type="NCBI Taxonomy" id="682562"/>
    <lineage>
        <taxon>Bacteria</taxon>
        <taxon>Pseudomonadati</taxon>
        <taxon>Chrysiogenota</taxon>
        <taxon>Chrysiogenia</taxon>
        <taxon>Chrysiogenales</taxon>
        <taxon>Chrysiogenaceae</taxon>
        <taxon>Desulfurispira</taxon>
    </lineage>
</organism>